<evidence type="ECO:0000256" key="1">
    <source>
        <dbReference type="SAM" id="SignalP"/>
    </source>
</evidence>
<organism evidence="3 4">
    <name type="scientific">Paenarthrobacter nitroguajacolicus</name>
    <name type="common">Arthrobacter nitroguajacolicus</name>
    <dbReference type="NCBI Taxonomy" id="211146"/>
    <lineage>
        <taxon>Bacteria</taxon>
        <taxon>Bacillati</taxon>
        <taxon>Actinomycetota</taxon>
        <taxon>Actinomycetes</taxon>
        <taxon>Micrococcales</taxon>
        <taxon>Micrococcaceae</taxon>
        <taxon>Paenarthrobacter</taxon>
    </lineage>
</organism>
<dbReference type="Pfam" id="PF13845">
    <property type="entry name" value="Septum_form"/>
    <property type="match status" value="1"/>
</dbReference>
<evidence type="ECO:0000313" key="4">
    <source>
        <dbReference type="Proteomes" id="UP000316500"/>
    </source>
</evidence>
<sequence>MRTRMLHLSKTLRAAAALAVASVALAGCSLISSGDAKRDDSGKPTESSVADAFKVKVGDCIAEPSGTEVKDVSIIPCEQSHDLEAYAAKNIVADAYPGETEVATQSEEFCGTEFATFVGVPFDESTLELTYFYPTTETWKASDREIVCLIGGASGTPTTGTLKGAAK</sequence>
<accession>A0A558GWL8</accession>
<dbReference type="OrthoDB" id="3628931at2"/>
<dbReference type="Proteomes" id="UP000316500">
    <property type="component" value="Unassembled WGS sequence"/>
</dbReference>
<name>A0A558GWL8_PAENT</name>
<protein>
    <recommendedName>
        <fullName evidence="2">Septum formation-related domain-containing protein</fullName>
    </recommendedName>
</protein>
<feature type="domain" description="Septum formation-related" evidence="2">
    <location>
        <begin position="58"/>
        <end position="155"/>
    </location>
</feature>
<dbReference type="AlphaFoldDB" id="A0A558GWL8"/>
<dbReference type="PROSITE" id="PS51257">
    <property type="entry name" value="PROKAR_LIPOPROTEIN"/>
    <property type="match status" value="1"/>
</dbReference>
<gene>
    <name evidence="3" type="ORF">FQP90_14675</name>
</gene>
<feature type="chain" id="PRO_5039653736" description="Septum formation-related domain-containing protein" evidence="1">
    <location>
        <begin position="27"/>
        <end position="167"/>
    </location>
</feature>
<dbReference type="EMBL" id="VNFK01000011">
    <property type="protein sequence ID" value="TVU61256.1"/>
    <property type="molecule type" value="Genomic_DNA"/>
</dbReference>
<evidence type="ECO:0000313" key="3">
    <source>
        <dbReference type="EMBL" id="TVU61256.1"/>
    </source>
</evidence>
<dbReference type="InterPro" id="IPR026004">
    <property type="entry name" value="Septum_form"/>
</dbReference>
<comment type="caution">
    <text evidence="3">The sequence shown here is derived from an EMBL/GenBank/DDBJ whole genome shotgun (WGS) entry which is preliminary data.</text>
</comment>
<proteinExistence type="predicted"/>
<evidence type="ECO:0000259" key="2">
    <source>
        <dbReference type="Pfam" id="PF13845"/>
    </source>
</evidence>
<keyword evidence="1" id="KW-0732">Signal</keyword>
<reference evidence="3 4" key="1">
    <citation type="submission" date="2019-07" db="EMBL/GenBank/DDBJ databases">
        <title>Diversity of Bacteria from Kongsfjorden, Arctic.</title>
        <authorList>
            <person name="Yu Y."/>
        </authorList>
    </citation>
    <scope>NUCLEOTIDE SEQUENCE [LARGE SCALE GENOMIC DNA]</scope>
    <source>
        <strain evidence="3 4">SM1928</strain>
    </source>
</reference>
<feature type="signal peptide" evidence="1">
    <location>
        <begin position="1"/>
        <end position="26"/>
    </location>
</feature>